<dbReference type="Proteomes" id="UP000613768">
    <property type="component" value="Unassembled WGS sequence"/>
</dbReference>
<organism evidence="1 2">
    <name type="scientific">Pseudomarimonas arenosa</name>
    <dbReference type="NCBI Taxonomy" id="2774145"/>
    <lineage>
        <taxon>Bacteria</taxon>
        <taxon>Pseudomonadati</taxon>
        <taxon>Pseudomonadota</taxon>
        <taxon>Gammaproteobacteria</taxon>
        <taxon>Lysobacterales</taxon>
        <taxon>Lysobacteraceae</taxon>
        <taxon>Pseudomarimonas</taxon>
    </lineage>
</organism>
<name>A0AAW3ZP75_9GAMM</name>
<dbReference type="RefSeq" id="WP_192031180.1">
    <property type="nucleotide sequence ID" value="NZ_JACYTR010000063.1"/>
</dbReference>
<reference evidence="1 2" key="1">
    <citation type="submission" date="2020-09" db="EMBL/GenBank/DDBJ databases">
        <title>Pseudoxanthomonas sp. CAU 1598 isolated from sand of Yaerae Beach.</title>
        <authorList>
            <person name="Kim W."/>
        </authorList>
    </citation>
    <scope>NUCLEOTIDE SEQUENCE [LARGE SCALE GENOMIC DNA]</scope>
    <source>
        <strain evidence="1 2">CAU 1598</strain>
    </source>
</reference>
<dbReference type="EMBL" id="JACYTR010000063">
    <property type="protein sequence ID" value="MBD8527758.1"/>
    <property type="molecule type" value="Genomic_DNA"/>
</dbReference>
<evidence type="ECO:0008006" key="3">
    <source>
        <dbReference type="Google" id="ProtNLM"/>
    </source>
</evidence>
<sequence>MKKLGLFAVLLLLAAAIWWLSSQGKFSSQNDRMLHFVPADTPYVIGMLEPLPEDVSRSYLQLGEDLVGLYGQLMEPLITELRQSDKPEDAKSLAIIEALSREFENKTLAQSIEDLGLSLRSHSAVYGVGLVPVARIELASPDKFRAFVARMEAAAGTPMPVADIDGTAYWRLQPPETPLMLVAAIIDTDLVLTLAPGDANRTALRAVLGLDRPADSLAASGGLQALNNQYGFVPFASGFIDSQRLLRALTEGNDPVEQAFLTALQIDKPELNPTCKAEFESIAEAWPRLVVGYTRYDTRANDMLWVLETRQDIADSLMKLRAPLPGAGASSEKALINIGLALKLSALPGVVDGFANKVAQSPYQCEQLAALNMAFAEGRKQINNPGLYGVAPMANAIHILVDSLDLGAMALSAEQPKGEIRVAIGSDNPSSLVGMSKSFVPQLAEFNLAADGQAVALPALPGMPPELSPQIAMSNKALALSSHAAGADTLSQLLSLDEAQQPILLFGMRSAVYAQFADAVEKSFRDSLDKADGLQLEQDEALAEDAEAAAEAAQRRADKRKQGEAMLEMQMRLMREVYPKLFSRMESRIEFTARGIELRQQTTLP</sequence>
<keyword evidence="2" id="KW-1185">Reference proteome</keyword>
<gene>
    <name evidence="1" type="ORF">IFO71_18585</name>
</gene>
<comment type="caution">
    <text evidence="1">The sequence shown here is derived from an EMBL/GenBank/DDBJ whole genome shotgun (WGS) entry which is preliminary data.</text>
</comment>
<proteinExistence type="predicted"/>
<evidence type="ECO:0000313" key="1">
    <source>
        <dbReference type="EMBL" id="MBD8527758.1"/>
    </source>
</evidence>
<accession>A0AAW3ZP75</accession>
<protein>
    <recommendedName>
        <fullName evidence="3">DUF3352 domain-containing protein</fullName>
    </recommendedName>
</protein>
<dbReference type="AlphaFoldDB" id="A0AAW3ZP75"/>
<evidence type="ECO:0000313" key="2">
    <source>
        <dbReference type="Proteomes" id="UP000613768"/>
    </source>
</evidence>